<dbReference type="InterPro" id="IPR001699">
    <property type="entry name" value="TF_T-box"/>
</dbReference>
<dbReference type="PRINTS" id="PR00938">
    <property type="entry name" value="BRACHYURY"/>
</dbReference>
<evidence type="ECO:0000259" key="8">
    <source>
        <dbReference type="PROSITE" id="PS50252"/>
    </source>
</evidence>
<keyword evidence="3 6" id="KW-0238">DNA-binding</keyword>
<evidence type="ECO:0000313" key="10">
    <source>
        <dbReference type="Proteomes" id="UP000807504"/>
    </source>
</evidence>
<evidence type="ECO:0000256" key="2">
    <source>
        <dbReference type="ARBA" id="ARBA00023015"/>
    </source>
</evidence>
<keyword evidence="2" id="KW-0805">Transcription regulation</keyword>
<evidence type="ECO:0000256" key="1">
    <source>
        <dbReference type="ARBA" id="ARBA00004123"/>
    </source>
</evidence>
<dbReference type="SUPFAM" id="SSF49417">
    <property type="entry name" value="p53-like transcription factors"/>
    <property type="match status" value="1"/>
</dbReference>
<evidence type="ECO:0000313" key="9">
    <source>
        <dbReference type="EMBL" id="KAF8787657.1"/>
    </source>
</evidence>
<dbReference type="GO" id="GO:0000981">
    <property type="term" value="F:DNA-binding transcription factor activity, RNA polymerase II-specific"/>
    <property type="evidence" value="ECO:0007669"/>
    <property type="project" value="TreeGrafter"/>
</dbReference>
<dbReference type="PROSITE" id="PS50252">
    <property type="entry name" value="TBOX_3"/>
    <property type="match status" value="1"/>
</dbReference>
<organism evidence="9 10">
    <name type="scientific">Argiope bruennichi</name>
    <name type="common">Wasp spider</name>
    <name type="synonym">Aranea bruennichi</name>
    <dbReference type="NCBI Taxonomy" id="94029"/>
    <lineage>
        <taxon>Eukaryota</taxon>
        <taxon>Metazoa</taxon>
        <taxon>Ecdysozoa</taxon>
        <taxon>Arthropoda</taxon>
        <taxon>Chelicerata</taxon>
        <taxon>Arachnida</taxon>
        <taxon>Araneae</taxon>
        <taxon>Araneomorphae</taxon>
        <taxon>Entelegynae</taxon>
        <taxon>Araneoidea</taxon>
        <taxon>Araneidae</taxon>
        <taxon>Argiope</taxon>
    </lineage>
</organism>
<reference evidence="9" key="1">
    <citation type="journal article" date="2020" name="bioRxiv">
        <title>Chromosome-level reference genome of the European wasp spider Argiope bruennichi: a resource for studies on range expansion and evolutionary adaptation.</title>
        <authorList>
            <person name="Sheffer M.M."/>
            <person name="Hoppe A."/>
            <person name="Krehenwinkel H."/>
            <person name="Uhl G."/>
            <person name="Kuss A.W."/>
            <person name="Jensen L."/>
            <person name="Jensen C."/>
            <person name="Gillespie R.G."/>
            <person name="Hoff K.J."/>
            <person name="Prost S."/>
        </authorList>
    </citation>
    <scope>NUCLEOTIDE SEQUENCE</scope>
</reference>
<evidence type="ECO:0000256" key="5">
    <source>
        <dbReference type="ARBA" id="ARBA00023242"/>
    </source>
</evidence>
<feature type="region of interest" description="Disordered" evidence="7">
    <location>
        <begin position="149"/>
        <end position="272"/>
    </location>
</feature>
<keyword evidence="10" id="KW-1185">Reference proteome</keyword>
<feature type="compositionally biased region" description="Low complexity" evidence="7">
    <location>
        <begin position="259"/>
        <end position="272"/>
    </location>
</feature>
<dbReference type="InterPro" id="IPR018186">
    <property type="entry name" value="TF_T-box_CS"/>
</dbReference>
<dbReference type="SMART" id="SM00425">
    <property type="entry name" value="TBOX"/>
    <property type="match status" value="1"/>
</dbReference>
<dbReference type="InterPro" id="IPR036960">
    <property type="entry name" value="T-box_sf"/>
</dbReference>
<feature type="compositionally biased region" description="Polar residues" evidence="7">
    <location>
        <begin position="213"/>
        <end position="226"/>
    </location>
</feature>
<comment type="caution">
    <text evidence="9">The sequence shown here is derived from an EMBL/GenBank/DDBJ whole genome shotgun (WGS) entry which is preliminary data.</text>
</comment>
<dbReference type="GO" id="GO:0001708">
    <property type="term" value="P:cell fate specification"/>
    <property type="evidence" value="ECO:0007669"/>
    <property type="project" value="TreeGrafter"/>
</dbReference>
<protein>
    <submittedName>
        <fullName evidence="9">T-box transcription factor TBX3-like protein</fullName>
    </submittedName>
</protein>
<feature type="compositionally biased region" description="Basic and acidic residues" evidence="7">
    <location>
        <begin position="174"/>
        <end position="191"/>
    </location>
</feature>
<dbReference type="InterPro" id="IPR008967">
    <property type="entry name" value="p53-like_TF_DNA-bd_sf"/>
</dbReference>
<keyword evidence="4" id="KW-0804">Transcription</keyword>
<feature type="domain" description="T-box" evidence="8">
    <location>
        <begin position="1"/>
        <end position="154"/>
    </location>
</feature>
<evidence type="ECO:0000256" key="6">
    <source>
        <dbReference type="PROSITE-ProRule" id="PRU00201"/>
    </source>
</evidence>
<dbReference type="PRINTS" id="PR00937">
    <property type="entry name" value="TBOX"/>
</dbReference>
<dbReference type="GO" id="GO:0000978">
    <property type="term" value="F:RNA polymerase II cis-regulatory region sequence-specific DNA binding"/>
    <property type="evidence" value="ECO:0007669"/>
    <property type="project" value="InterPro"/>
</dbReference>
<dbReference type="Proteomes" id="UP000807504">
    <property type="component" value="Unassembled WGS sequence"/>
</dbReference>
<dbReference type="Pfam" id="PF00907">
    <property type="entry name" value="T-box"/>
    <property type="match status" value="1"/>
</dbReference>
<dbReference type="PROSITE" id="PS01264">
    <property type="entry name" value="TBOX_2"/>
    <property type="match status" value="1"/>
</dbReference>
<dbReference type="PANTHER" id="PTHR11267:SF181">
    <property type="entry name" value="OPTOMOTOR-BLIND PROTEIN"/>
    <property type="match status" value="1"/>
</dbReference>
<dbReference type="PANTHER" id="PTHR11267">
    <property type="entry name" value="T-BOX PROTEIN-RELATED"/>
    <property type="match status" value="1"/>
</dbReference>
<dbReference type="GO" id="GO:0045893">
    <property type="term" value="P:positive regulation of DNA-templated transcription"/>
    <property type="evidence" value="ECO:0007669"/>
    <property type="project" value="InterPro"/>
</dbReference>
<feature type="region of interest" description="Disordered" evidence="7">
    <location>
        <begin position="371"/>
        <end position="441"/>
    </location>
</feature>
<dbReference type="Gene3D" id="2.60.40.820">
    <property type="entry name" value="Transcription factor, T-box"/>
    <property type="match status" value="1"/>
</dbReference>
<feature type="compositionally biased region" description="Polar residues" evidence="7">
    <location>
        <begin position="375"/>
        <end position="389"/>
    </location>
</feature>
<dbReference type="InterPro" id="IPR002070">
    <property type="entry name" value="TF_Brachyury"/>
</dbReference>
<dbReference type="InterPro" id="IPR046360">
    <property type="entry name" value="T-box_DNA-bd"/>
</dbReference>
<dbReference type="AlphaFoldDB" id="A0A8T0F8W5"/>
<proteinExistence type="predicted"/>
<comment type="caution">
    <text evidence="6">Lacks conserved residue(s) required for the propagation of feature annotation.</text>
</comment>
<keyword evidence="5 6" id="KW-0539">Nucleus</keyword>
<evidence type="ECO:0000256" key="4">
    <source>
        <dbReference type="ARBA" id="ARBA00023163"/>
    </source>
</evidence>
<dbReference type="GO" id="GO:0000785">
    <property type="term" value="C:chromatin"/>
    <property type="evidence" value="ECO:0007669"/>
    <property type="project" value="TreeGrafter"/>
</dbReference>
<feature type="compositionally biased region" description="Basic and acidic residues" evidence="7">
    <location>
        <begin position="230"/>
        <end position="240"/>
    </location>
</feature>
<evidence type="ECO:0000256" key="7">
    <source>
        <dbReference type="SAM" id="MobiDB-lite"/>
    </source>
</evidence>
<dbReference type="CDD" id="cd20188">
    <property type="entry name" value="T-box_TBX2_3-like"/>
    <property type="match status" value="1"/>
</dbReference>
<dbReference type="GO" id="GO:0005634">
    <property type="term" value="C:nucleus"/>
    <property type="evidence" value="ECO:0007669"/>
    <property type="project" value="UniProtKB-SubCell"/>
</dbReference>
<name>A0A8T0F8W5_ARGBR</name>
<accession>A0A8T0F8W5</accession>
<dbReference type="FunFam" id="2.60.40.820:FF:000012">
    <property type="entry name" value="T-box transcription factor TBX2"/>
    <property type="match status" value="1"/>
</dbReference>
<feature type="compositionally biased region" description="Low complexity" evidence="7">
    <location>
        <begin position="396"/>
        <end position="413"/>
    </location>
</feature>
<gene>
    <name evidence="9" type="ORF">HNY73_009234</name>
</gene>
<reference evidence="9" key="2">
    <citation type="submission" date="2020-06" db="EMBL/GenBank/DDBJ databases">
        <authorList>
            <person name="Sheffer M."/>
        </authorList>
    </citation>
    <scope>NUCLEOTIDE SEQUENCE</scope>
</reference>
<evidence type="ECO:0000256" key="3">
    <source>
        <dbReference type="ARBA" id="ARBA00023125"/>
    </source>
</evidence>
<dbReference type="EMBL" id="JABXBU010000015">
    <property type="protein sequence ID" value="KAF8787657.1"/>
    <property type="molecule type" value="Genomic_DNA"/>
</dbReference>
<comment type="subcellular location">
    <subcellularLocation>
        <location evidence="1 6">Nucleus</location>
    </subcellularLocation>
</comment>
<sequence length="441" mass="48820">MFPAYKVRVSGLDKKAKYILLMDIVAADDCRYKFHNSRWVVAGKADPEMPKRMYIHPDSPSTGEQWMQKVVSFHKLKITNNISDKHGFTILNSMHKYQPRFHLVRANDILKLPYSTFRTYVFKETEFIAVTAYQNEKITQLKIDNNPFAKGFRDTGAGKREKKRQTMIMSQDGSSRDRSSMGLSNDHKMDEDSSEEDDEKVDVGGVADLRPNFSFSGDQEVPSNGLNAKENNDSAAKKDSPFSADNLIRNRLSPNEPPVIISEGGPSVSVSSSFPPSHMLPYMYSSGLYLPPPPGVFLPGSNTGHFPMPGPFGPTPSTSSLHPSLLFNAHLAMSQSLFNQSYTSTSEAMKYHQHRFWPYPVVSTPVSVPCPQPSMSELRSPMSTGSSYDGSHFKCSSSPGSDGGASSVGSSSSDLKNMENMVNGLERQQGMPVTLSTLRDK</sequence>